<dbReference type="InterPro" id="IPR009057">
    <property type="entry name" value="Homeodomain-like_sf"/>
</dbReference>
<feature type="domain" description="HTH tetR-type" evidence="4">
    <location>
        <begin position="9"/>
        <end position="69"/>
    </location>
</feature>
<dbReference type="AlphaFoldDB" id="A0A0J8DGK9"/>
<sequence length="187" mass="21763">MKKNPKVMTKTKQDLIDAFWTLYCEKRIEKITVKEITQKAGYNRSTFYEYFIDIYDVLEQIETSIIPNVNELPPIAMLEGNLGMPLDIFMELYEKNHKYYSVLLGDNGDAAFASKLKNSIKPMLQEALKYQVKISEKELDFILEYILSAMIGIMSYWFKQDKVISNEKLISLINEIMENGVMSILSK</sequence>
<keyword evidence="3" id="KW-0812">Transmembrane</keyword>
<comment type="caution">
    <text evidence="5">The sequence shown here is derived from an EMBL/GenBank/DDBJ whole genome shotgun (WGS) entry which is preliminary data.</text>
</comment>
<keyword evidence="6" id="KW-1185">Reference proteome</keyword>
<name>A0A0J8DGK9_CLOCY</name>
<dbReference type="PANTHER" id="PTHR43479">
    <property type="entry name" value="ACREF/ENVCD OPERON REPRESSOR-RELATED"/>
    <property type="match status" value="1"/>
</dbReference>
<dbReference type="GO" id="GO:0003677">
    <property type="term" value="F:DNA binding"/>
    <property type="evidence" value="ECO:0007669"/>
    <property type="project" value="UniProtKB-UniRule"/>
</dbReference>
<feature type="DNA-binding region" description="H-T-H motif" evidence="2">
    <location>
        <begin position="32"/>
        <end position="51"/>
    </location>
</feature>
<dbReference type="SUPFAM" id="SSF46689">
    <property type="entry name" value="Homeodomain-like"/>
    <property type="match status" value="1"/>
</dbReference>
<gene>
    <name evidence="5" type="ORF">CLCY_8c00540</name>
</gene>
<evidence type="ECO:0000259" key="4">
    <source>
        <dbReference type="PROSITE" id="PS50977"/>
    </source>
</evidence>
<evidence type="ECO:0000313" key="5">
    <source>
        <dbReference type="EMBL" id="KMT23318.1"/>
    </source>
</evidence>
<evidence type="ECO:0000256" key="2">
    <source>
        <dbReference type="PROSITE-ProRule" id="PRU00335"/>
    </source>
</evidence>
<dbReference type="STRING" id="1121307.CLCY_8c00540"/>
<dbReference type="Pfam" id="PF14278">
    <property type="entry name" value="TetR_C_8"/>
    <property type="match status" value="1"/>
</dbReference>
<dbReference type="InterPro" id="IPR039532">
    <property type="entry name" value="TetR_C_Firmicutes"/>
</dbReference>
<dbReference type="RefSeq" id="WP_048569134.1">
    <property type="nucleotide sequence ID" value="NZ_LFVU01000001.1"/>
</dbReference>
<evidence type="ECO:0000256" key="1">
    <source>
        <dbReference type="ARBA" id="ARBA00023125"/>
    </source>
</evidence>
<dbReference type="OrthoDB" id="9810250at2"/>
<keyword evidence="3" id="KW-0472">Membrane</keyword>
<dbReference type="PATRIC" id="fig|1121307.3.peg.2509"/>
<dbReference type="EMBL" id="LFVU01000001">
    <property type="protein sequence ID" value="KMT23318.1"/>
    <property type="molecule type" value="Genomic_DNA"/>
</dbReference>
<dbReference type="PANTHER" id="PTHR43479:SF7">
    <property type="entry name" value="TETR-FAMILY TRANSCRIPTIONAL REGULATOR"/>
    <property type="match status" value="1"/>
</dbReference>
<evidence type="ECO:0000313" key="6">
    <source>
        <dbReference type="Proteomes" id="UP000036756"/>
    </source>
</evidence>
<dbReference type="InterPro" id="IPR050624">
    <property type="entry name" value="HTH-type_Tx_Regulator"/>
</dbReference>
<evidence type="ECO:0000256" key="3">
    <source>
        <dbReference type="SAM" id="Phobius"/>
    </source>
</evidence>
<organism evidence="5 6">
    <name type="scientific">Clostridium cylindrosporum DSM 605</name>
    <dbReference type="NCBI Taxonomy" id="1121307"/>
    <lineage>
        <taxon>Bacteria</taxon>
        <taxon>Bacillati</taxon>
        <taxon>Bacillota</taxon>
        <taxon>Clostridia</taxon>
        <taxon>Eubacteriales</taxon>
        <taxon>Clostridiaceae</taxon>
        <taxon>Clostridium</taxon>
    </lineage>
</organism>
<keyword evidence="1 2" id="KW-0238">DNA-binding</keyword>
<dbReference type="Proteomes" id="UP000036756">
    <property type="component" value="Unassembled WGS sequence"/>
</dbReference>
<reference evidence="5 6" key="1">
    <citation type="submission" date="2015-06" db="EMBL/GenBank/DDBJ databases">
        <title>Draft genome sequence of the purine-degrading Clostridium cylindrosporum HC-1 (DSM 605).</title>
        <authorList>
            <person name="Poehlein A."/>
            <person name="Schiel-Bengelsdorf B."/>
            <person name="Bengelsdorf F."/>
            <person name="Daniel R."/>
            <person name="Duerre P."/>
        </authorList>
    </citation>
    <scope>NUCLEOTIDE SEQUENCE [LARGE SCALE GENOMIC DNA]</scope>
    <source>
        <strain evidence="5 6">DSM 605</strain>
    </source>
</reference>
<protein>
    <submittedName>
        <fullName evidence="5">Transcriptional regulator, TetR family</fullName>
    </submittedName>
</protein>
<dbReference type="InterPro" id="IPR001647">
    <property type="entry name" value="HTH_TetR"/>
</dbReference>
<feature type="transmembrane region" description="Helical" evidence="3">
    <location>
        <begin position="139"/>
        <end position="158"/>
    </location>
</feature>
<dbReference type="Gene3D" id="1.10.357.10">
    <property type="entry name" value="Tetracycline Repressor, domain 2"/>
    <property type="match status" value="1"/>
</dbReference>
<dbReference type="PROSITE" id="PS50977">
    <property type="entry name" value="HTH_TETR_2"/>
    <property type="match status" value="1"/>
</dbReference>
<proteinExistence type="predicted"/>
<accession>A0A0J8DGK9</accession>
<keyword evidence="3" id="KW-1133">Transmembrane helix</keyword>